<sequence>MPFIVHRDVGSKSSYSTSKKLGIEAPKPDRATRKEEIVIDVTSELRCLFWPQLAIRTR</sequence>
<feature type="compositionally biased region" description="Basic and acidic residues" evidence="1">
    <location>
        <begin position="1"/>
        <end position="10"/>
    </location>
</feature>
<evidence type="ECO:0000256" key="1">
    <source>
        <dbReference type="SAM" id="MobiDB-lite"/>
    </source>
</evidence>
<dbReference type="EMBL" id="CP065050">
    <property type="protein sequence ID" value="QPI58895.1"/>
    <property type="molecule type" value="Genomic_DNA"/>
</dbReference>
<proteinExistence type="predicted"/>
<dbReference type="Proteomes" id="UP000663421">
    <property type="component" value="Chromosome"/>
</dbReference>
<evidence type="ECO:0000313" key="3">
    <source>
        <dbReference type="Proteomes" id="UP000663421"/>
    </source>
</evidence>
<feature type="region of interest" description="Disordered" evidence="1">
    <location>
        <begin position="1"/>
        <end position="21"/>
    </location>
</feature>
<accession>A0ABX6WE62</accession>
<name>A0ABX6WE62_STRMQ</name>
<keyword evidence="3" id="KW-1185">Reference proteome</keyword>
<evidence type="ECO:0000313" key="2">
    <source>
        <dbReference type="EMBL" id="QPI58895.1"/>
    </source>
</evidence>
<reference evidence="2 3" key="1">
    <citation type="submission" date="2020-11" db="EMBL/GenBank/DDBJ databases">
        <title>Complete genome sequence unveiled secondary metabolic potentials in Streptomyces solisilvae HNM0141.</title>
        <authorList>
            <person name="Huang X."/>
        </authorList>
    </citation>
    <scope>NUCLEOTIDE SEQUENCE [LARGE SCALE GENOMIC DNA]</scope>
    <source>
        <strain evidence="2 3">HNM0141</strain>
    </source>
</reference>
<organism evidence="2 3">
    <name type="scientific">Streptomyces malaysiensis</name>
    <dbReference type="NCBI Taxonomy" id="92644"/>
    <lineage>
        <taxon>Bacteria</taxon>
        <taxon>Bacillati</taxon>
        <taxon>Actinomycetota</taxon>
        <taxon>Actinomycetes</taxon>
        <taxon>Kitasatosporales</taxon>
        <taxon>Streptomycetaceae</taxon>
        <taxon>Streptomyces</taxon>
        <taxon>Streptomyces violaceusniger group</taxon>
    </lineage>
</organism>
<gene>
    <name evidence="2" type="ORF">I1A49_31950</name>
</gene>
<protein>
    <submittedName>
        <fullName evidence="2">Uncharacterized protein</fullName>
    </submittedName>
</protein>